<evidence type="ECO:0000313" key="3">
    <source>
        <dbReference type="EMBL" id="WYY01077.1"/>
    </source>
</evidence>
<feature type="region of interest" description="Disordered" evidence="1">
    <location>
        <begin position="242"/>
        <end position="261"/>
    </location>
</feature>
<sequence length="261" mass="29297">MQNPKNFIIKYNRITAPLLAVAFSTLALFAAIYVYEAFLFLIPVIVFFSFHFTKLYRLRTRILGGLVIFIIVAMISAGISTSVIYTTDPVVTDHYTNLSVQTQVTPYAGNYSSYNFTMKVMDRVQLNPDHVTLDINTTGFQKNVSAAEMSHYTNASGDQVFYYVYTNPPAGIYSYNFTFQNQTGATLYTGFGTGSGPDTLSSVSTFKELFIVTVINDVIIFEIILVAGIFIARSFSRSARNRIRPPQRPKQPDIVDQNNNQ</sequence>
<feature type="transmembrane region" description="Helical" evidence="2">
    <location>
        <begin position="209"/>
        <end position="232"/>
    </location>
</feature>
<dbReference type="Proteomes" id="UP001451606">
    <property type="component" value="Chromosome"/>
</dbReference>
<keyword evidence="2" id="KW-1133">Transmembrane helix</keyword>
<gene>
    <name evidence="3" type="ORF">OXIME_001673</name>
</gene>
<evidence type="ECO:0000256" key="1">
    <source>
        <dbReference type="SAM" id="MobiDB-lite"/>
    </source>
</evidence>
<feature type="transmembrane region" description="Helical" evidence="2">
    <location>
        <begin position="62"/>
        <end position="85"/>
    </location>
</feature>
<keyword evidence="2" id="KW-0472">Membrane</keyword>
<protein>
    <submittedName>
        <fullName evidence="3">Uncharacterized protein</fullName>
    </submittedName>
</protein>
<proteinExistence type="predicted"/>
<feature type="transmembrane region" description="Helical" evidence="2">
    <location>
        <begin position="20"/>
        <end position="50"/>
    </location>
</feature>
<accession>A0AAX4NHQ2</accession>
<evidence type="ECO:0000256" key="2">
    <source>
        <dbReference type="SAM" id="Phobius"/>
    </source>
</evidence>
<name>A0AAX4NHQ2_9ARCH</name>
<reference evidence="3 4" key="1">
    <citation type="submission" date="2023-09" db="EMBL/GenBank/DDBJ databases">
        <authorList>
            <person name="Golyshina O.V."/>
            <person name="Lunev E.A."/>
            <person name="Bargiela R."/>
            <person name="Gaines M.C."/>
            <person name="Daum B."/>
            <person name="Bale N.J."/>
            <person name="Koenen M."/>
            <person name="Sinninghe Damst J.S."/>
            <person name="Yakimov M."/>
            <person name="Golyshin P.N."/>
        </authorList>
    </citation>
    <scope>NUCLEOTIDE SEQUENCE [LARGE SCALE GENOMIC DNA]</scope>
    <source>
        <strain evidence="3 4">M1</strain>
    </source>
</reference>
<dbReference type="GeneID" id="95968411"/>
<dbReference type="KEGG" id="omr:OXIME_001673"/>
<keyword evidence="2" id="KW-0812">Transmembrane</keyword>
<organism evidence="3 4">
    <name type="scientific">Oxyplasma meridianum</name>
    <dbReference type="NCBI Taxonomy" id="3073602"/>
    <lineage>
        <taxon>Archaea</taxon>
        <taxon>Methanobacteriati</taxon>
        <taxon>Thermoplasmatota</taxon>
        <taxon>Thermoplasmata</taxon>
        <taxon>Thermoplasmatales</taxon>
        <taxon>Thermoplasmataceae</taxon>
        <taxon>Oxyplasma</taxon>
    </lineage>
</organism>
<dbReference type="RefSeq" id="WP_393971397.1">
    <property type="nucleotide sequence ID" value="NZ_CP133772.1"/>
</dbReference>
<evidence type="ECO:0000313" key="4">
    <source>
        <dbReference type="Proteomes" id="UP001451606"/>
    </source>
</evidence>
<dbReference type="EMBL" id="CP133772">
    <property type="protein sequence ID" value="WYY01077.1"/>
    <property type="molecule type" value="Genomic_DNA"/>
</dbReference>
<keyword evidence="4" id="KW-1185">Reference proteome</keyword>
<dbReference type="AlphaFoldDB" id="A0AAX4NHQ2"/>